<evidence type="ECO:0000313" key="8">
    <source>
        <dbReference type="Proteomes" id="UP000029121"/>
    </source>
</evidence>
<dbReference type="eggNOG" id="KOG3002">
    <property type="taxonomic scope" value="Eukaryota"/>
</dbReference>
<evidence type="ECO:0000256" key="1">
    <source>
        <dbReference type="ARBA" id="ARBA00022723"/>
    </source>
</evidence>
<feature type="signal peptide" evidence="5">
    <location>
        <begin position="1"/>
        <end position="19"/>
    </location>
</feature>
<dbReference type="PANTHER" id="PTHR46632:SF11">
    <property type="entry name" value="E3 UBIQUITIN-PROTEIN LIGASE SINA-LIKE 1-RELATED"/>
    <property type="match status" value="1"/>
</dbReference>
<dbReference type="PANTHER" id="PTHR46632">
    <property type="entry name" value="E3 UBIQUITIN-PROTEIN LIGASE SINA-LIKE 4"/>
    <property type="match status" value="1"/>
</dbReference>
<accession>R0ICU0</accession>
<protein>
    <recommendedName>
        <fullName evidence="6">E3 ubiquitin-protein ligase Sina-like RING finger domain-containing protein</fullName>
    </recommendedName>
</protein>
<dbReference type="Gene3D" id="3.30.40.10">
    <property type="entry name" value="Zinc/RING finger domain, C3HC4 (zinc finger)"/>
    <property type="match status" value="1"/>
</dbReference>
<feature type="region of interest" description="Disordered" evidence="4">
    <location>
        <begin position="151"/>
        <end position="174"/>
    </location>
</feature>
<organism evidence="7 8">
    <name type="scientific">Capsella rubella</name>
    <dbReference type="NCBI Taxonomy" id="81985"/>
    <lineage>
        <taxon>Eukaryota</taxon>
        <taxon>Viridiplantae</taxon>
        <taxon>Streptophyta</taxon>
        <taxon>Embryophyta</taxon>
        <taxon>Tracheophyta</taxon>
        <taxon>Spermatophyta</taxon>
        <taxon>Magnoliopsida</taxon>
        <taxon>eudicotyledons</taxon>
        <taxon>Gunneridae</taxon>
        <taxon>Pentapetalae</taxon>
        <taxon>rosids</taxon>
        <taxon>malvids</taxon>
        <taxon>Brassicales</taxon>
        <taxon>Brassicaceae</taxon>
        <taxon>Camelineae</taxon>
        <taxon>Capsella</taxon>
    </lineage>
</organism>
<evidence type="ECO:0000259" key="6">
    <source>
        <dbReference type="Pfam" id="PF21362"/>
    </source>
</evidence>
<dbReference type="AlphaFoldDB" id="R0ICU0"/>
<evidence type="ECO:0000256" key="5">
    <source>
        <dbReference type="SAM" id="SignalP"/>
    </source>
</evidence>
<feature type="domain" description="E3 ubiquitin-protein ligase Sina-like RING finger" evidence="6">
    <location>
        <begin position="17"/>
        <end position="51"/>
    </location>
</feature>
<dbReference type="SUPFAM" id="SSF49599">
    <property type="entry name" value="TRAF domain-like"/>
    <property type="match status" value="1"/>
</dbReference>
<dbReference type="Pfam" id="PF21362">
    <property type="entry name" value="Sina_RING"/>
    <property type="match status" value="1"/>
</dbReference>
<evidence type="ECO:0000256" key="3">
    <source>
        <dbReference type="ARBA" id="ARBA00022833"/>
    </source>
</evidence>
<evidence type="ECO:0000256" key="4">
    <source>
        <dbReference type="SAM" id="MobiDB-lite"/>
    </source>
</evidence>
<keyword evidence="5" id="KW-0732">Signal</keyword>
<gene>
    <name evidence="7" type="ORF">CARUB_v10022008mg</name>
</gene>
<dbReference type="Proteomes" id="UP000029121">
    <property type="component" value="Unassembled WGS sequence"/>
</dbReference>
<feature type="compositionally biased region" description="Acidic residues" evidence="4">
    <location>
        <begin position="161"/>
        <end position="174"/>
    </location>
</feature>
<keyword evidence="2" id="KW-0863">Zinc-finger</keyword>
<feature type="chain" id="PRO_5004342293" description="E3 ubiquitin-protein ligase Sina-like RING finger domain-containing protein" evidence="5">
    <location>
        <begin position="20"/>
        <end position="174"/>
    </location>
</feature>
<name>R0ICU0_9BRAS</name>
<keyword evidence="3" id="KW-0862">Zinc</keyword>
<dbReference type="InterPro" id="IPR049548">
    <property type="entry name" value="Sina-like_RING"/>
</dbReference>
<keyword evidence="1" id="KW-0479">Metal-binding</keyword>
<dbReference type="GO" id="GO:0008270">
    <property type="term" value="F:zinc ion binding"/>
    <property type="evidence" value="ECO:0007669"/>
    <property type="project" value="UniProtKB-KW"/>
</dbReference>
<evidence type="ECO:0000313" key="7">
    <source>
        <dbReference type="EMBL" id="EOA34468.1"/>
    </source>
</evidence>
<proteinExistence type="predicted"/>
<evidence type="ECO:0000256" key="2">
    <source>
        <dbReference type="ARBA" id="ARBA00022771"/>
    </source>
</evidence>
<reference evidence="8" key="1">
    <citation type="journal article" date="2013" name="Nat. Genet.">
        <title>The Capsella rubella genome and the genomic consequences of rapid mating system evolution.</title>
        <authorList>
            <person name="Slotte T."/>
            <person name="Hazzouri K.M."/>
            <person name="Agren J.A."/>
            <person name="Koenig D."/>
            <person name="Maumus F."/>
            <person name="Guo Y.L."/>
            <person name="Steige K."/>
            <person name="Platts A.E."/>
            <person name="Escobar J.S."/>
            <person name="Newman L.K."/>
            <person name="Wang W."/>
            <person name="Mandakova T."/>
            <person name="Vello E."/>
            <person name="Smith L.M."/>
            <person name="Henz S.R."/>
            <person name="Steffen J."/>
            <person name="Takuno S."/>
            <person name="Brandvain Y."/>
            <person name="Coop G."/>
            <person name="Andolfatto P."/>
            <person name="Hu T.T."/>
            <person name="Blanchette M."/>
            <person name="Clark R.M."/>
            <person name="Quesneville H."/>
            <person name="Nordborg M."/>
            <person name="Gaut B.S."/>
            <person name="Lysak M.A."/>
            <person name="Jenkins J."/>
            <person name="Grimwood J."/>
            <person name="Chapman J."/>
            <person name="Prochnik S."/>
            <person name="Shu S."/>
            <person name="Rokhsar D."/>
            <person name="Schmutz J."/>
            <person name="Weigel D."/>
            <person name="Wright S.I."/>
        </authorList>
    </citation>
    <scope>NUCLEOTIDE SEQUENCE [LARGE SCALE GENOMIC DNA]</scope>
    <source>
        <strain evidence="8">cv. Monte Gargano</strain>
    </source>
</reference>
<dbReference type="InterPro" id="IPR044286">
    <property type="entry name" value="SINL_plant"/>
</dbReference>
<sequence length="174" mass="19937">MGWSLILFDFDLLDHLLCCHPLTSPIFQCENGHIACSSCCITLMRNKCTSCTLSIGIYGCRILEKLVEAVILPCPNAKHGCPEKFSYGKELVHRDDCGISSWSIGYSSMTRILRLSFEAPVLNYMFIPYSVLDERLVVKMEIRIREIGYEEEEIDKKEPEEEKDDDNENEDAEE</sequence>
<feature type="compositionally biased region" description="Basic and acidic residues" evidence="4">
    <location>
        <begin position="151"/>
        <end position="160"/>
    </location>
</feature>
<keyword evidence="8" id="KW-1185">Reference proteome</keyword>
<dbReference type="EMBL" id="KB870806">
    <property type="protein sequence ID" value="EOA34468.1"/>
    <property type="molecule type" value="Genomic_DNA"/>
</dbReference>
<dbReference type="InterPro" id="IPR013083">
    <property type="entry name" value="Znf_RING/FYVE/PHD"/>
</dbReference>